<sequence length="93" mass="10901">MRLSEQEIINAICLHMAERKRLQPNQIEVEMMWDEDYGFSAEVLAEGRSQIIIAANILEAIERYLLTQQNVRVFRDQIQLQLDEEIVADININ</sequence>
<name>A0A972H062_9BACL</name>
<dbReference type="InterPro" id="IPR020516">
    <property type="entry name" value="Uncharacterised_YxcD"/>
</dbReference>
<proteinExistence type="predicted"/>
<dbReference type="RefSeq" id="WP_171655243.1">
    <property type="nucleotide sequence ID" value="NZ_WHOD01000105.1"/>
</dbReference>
<accession>A0A972H062</accession>
<gene>
    <name evidence="1" type="ORF">GC093_27830</name>
</gene>
<reference evidence="1" key="1">
    <citation type="submission" date="2019-10" db="EMBL/GenBank/DDBJ databases">
        <title>Description of Paenibacillus glebae sp. nov.</title>
        <authorList>
            <person name="Carlier A."/>
            <person name="Qi S."/>
        </authorList>
    </citation>
    <scope>NUCLEOTIDE SEQUENCE</scope>
    <source>
        <strain evidence="1">LMG 31456</strain>
    </source>
</reference>
<keyword evidence="2" id="KW-1185">Reference proteome</keyword>
<evidence type="ECO:0000313" key="1">
    <source>
        <dbReference type="EMBL" id="NOU97007.1"/>
    </source>
</evidence>
<organism evidence="1 2">
    <name type="scientific">Paenibacillus foliorum</name>
    <dbReference type="NCBI Taxonomy" id="2654974"/>
    <lineage>
        <taxon>Bacteria</taxon>
        <taxon>Bacillati</taxon>
        <taxon>Bacillota</taxon>
        <taxon>Bacilli</taxon>
        <taxon>Bacillales</taxon>
        <taxon>Paenibacillaceae</taxon>
        <taxon>Paenibacillus</taxon>
    </lineage>
</organism>
<evidence type="ECO:0000313" key="2">
    <source>
        <dbReference type="Proteomes" id="UP000641588"/>
    </source>
</evidence>
<comment type="caution">
    <text evidence="1">The sequence shown here is derived from an EMBL/GenBank/DDBJ whole genome shotgun (WGS) entry which is preliminary data.</text>
</comment>
<dbReference type="Pfam" id="PF10850">
    <property type="entry name" value="DUF2653"/>
    <property type="match status" value="1"/>
</dbReference>
<protein>
    <submittedName>
        <fullName evidence="1">DUF2653 family protein</fullName>
    </submittedName>
</protein>
<dbReference type="EMBL" id="WHOD01000105">
    <property type="protein sequence ID" value="NOU97007.1"/>
    <property type="molecule type" value="Genomic_DNA"/>
</dbReference>
<dbReference type="AlphaFoldDB" id="A0A972H062"/>
<dbReference type="Proteomes" id="UP000641588">
    <property type="component" value="Unassembled WGS sequence"/>
</dbReference>